<dbReference type="InterPro" id="IPR017920">
    <property type="entry name" value="COMM"/>
</dbReference>
<dbReference type="InterPro" id="IPR047155">
    <property type="entry name" value="COMMD4/6/7/8"/>
</dbReference>
<sequence>MRFKFCGEADAPDWVLAEINTISKISSVRVKLVIVQILNGIIDGSLDYEKLTKVGSSSSLGSSDVEASIAGLHFILTNAAKNDVDDTTLAKELQQLGMPKEHSDSICRTYAKEKDRLQKKLLSSSLKMASDQSPEWAVDYILANQNQESSAVAHVALKTTETGQPITVALTEEKLKLLLHELKTARALMDEV</sequence>
<keyword evidence="3" id="KW-1185">Reference proteome</keyword>
<accession>A0AAE0L2N1</accession>
<reference evidence="2 3" key="1">
    <citation type="journal article" date="2015" name="Genome Biol. Evol.">
        <title>Comparative Genomics of a Bacterivorous Green Alga Reveals Evolutionary Causalities and Consequences of Phago-Mixotrophic Mode of Nutrition.</title>
        <authorList>
            <person name="Burns J.A."/>
            <person name="Paasch A."/>
            <person name="Narechania A."/>
            <person name="Kim E."/>
        </authorList>
    </citation>
    <scope>NUCLEOTIDE SEQUENCE [LARGE SCALE GENOMIC DNA]</scope>
    <source>
        <strain evidence="2 3">PLY_AMNH</strain>
    </source>
</reference>
<proteinExistence type="predicted"/>
<evidence type="ECO:0000313" key="2">
    <source>
        <dbReference type="EMBL" id="KAK3269480.1"/>
    </source>
</evidence>
<comment type="caution">
    <text evidence="2">The sequence shown here is derived from an EMBL/GenBank/DDBJ whole genome shotgun (WGS) entry which is preliminary data.</text>
</comment>
<organism evidence="2 3">
    <name type="scientific">Cymbomonas tetramitiformis</name>
    <dbReference type="NCBI Taxonomy" id="36881"/>
    <lineage>
        <taxon>Eukaryota</taxon>
        <taxon>Viridiplantae</taxon>
        <taxon>Chlorophyta</taxon>
        <taxon>Pyramimonadophyceae</taxon>
        <taxon>Pyramimonadales</taxon>
        <taxon>Pyramimonadaceae</taxon>
        <taxon>Cymbomonas</taxon>
    </lineage>
</organism>
<dbReference type="Proteomes" id="UP001190700">
    <property type="component" value="Unassembled WGS sequence"/>
</dbReference>
<dbReference type="AlphaFoldDB" id="A0AAE0L2N1"/>
<evidence type="ECO:0000313" key="3">
    <source>
        <dbReference type="Proteomes" id="UP001190700"/>
    </source>
</evidence>
<evidence type="ECO:0000259" key="1">
    <source>
        <dbReference type="Pfam" id="PF07258"/>
    </source>
</evidence>
<protein>
    <recommendedName>
        <fullName evidence="1">COMM domain-containing protein</fullName>
    </recommendedName>
</protein>
<dbReference type="Pfam" id="PF21672">
    <property type="entry name" value="COMM_HN"/>
    <property type="match status" value="1"/>
</dbReference>
<feature type="domain" description="COMM" evidence="1">
    <location>
        <begin position="134"/>
        <end position="185"/>
    </location>
</feature>
<gene>
    <name evidence="2" type="ORF">CYMTET_22071</name>
</gene>
<dbReference type="EMBL" id="LGRX02010924">
    <property type="protein sequence ID" value="KAK3269480.1"/>
    <property type="molecule type" value="Genomic_DNA"/>
</dbReference>
<dbReference type="PANTHER" id="PTHR16231:SF4">
    <property type="entry name" value="COMM DOMAIN-CONTAINING PROTEIN 4"/>
    <property type="match status" value="1"/>
</dbReference>
<dbReference type="PANTHER" id="PTHR16231">
    <property type="entry name" value="COMM DOMAIN-CONTAINING PROTEIN 4-8 FAMILY MEMBER"/>
    <property type="match status" value="1"/>
</dbReference>
<name>A0AAE0L2N1_9CHLO</name>
<dbReference type="Pfam" id="PF07258">
    <property type="entry name" value="COMM_domain"/>
    <property type="match status" value="1"/>
</dbReference>